<protein>
    <submittedName>
        <fullName evidence="1">Uncharacterized protein</fullName>
    </submittedName>
</protein>
<dbReference type="RefSeq" id="WP_174583144.1">
    <property type="nucleotide sequence ID" value="NZ_CAJNOB010000013.1"/>
</dbReference>
<dbReference type="AlphaFoldDB" id="A0A8J2BMR6"/>
<comment type="caution">
    <text evidence="1">The sequence shown here is derived from an EMBL/GenBank/DDBJ whole genome shotgun (WGS) entry which is preliminary data.</text>
</comment>
<keyword evidence="2" id="KW-1185">Reference proteome</keyword>
<sequence length="93" mass="9925">MARATSKPKRFLVMRAKEVIRACAESGKALVIEGLDLCKRTLELESVDPVAAGLLFSFAYAKAIAAVKSAFFAAGVEANRSRRGPHACDGRGQ</sequence>
<proteinExistence type="predicted"/>
<dbReference type="EMBL" id="CAJNOB010000013">
    <property type="protein sequence ID" value="CAF0697045.1"/>
    <property type="molecule type" value="Genomic_DNA"/>
</dbReference>
<evidence type="ECO:0000313" key="2">
    <source>
        <dbReference type="Proteomes" id="UP000663859"/>
    </source>
</evidence>
<gene>
    <name evidence="1" type="ORF">MPNT_200039</name>
</gene>
<organism evidence="1 2">
    <name type="scientific">Candidatus Methylacidithermus pantelleriae</name>
    <dbReference type="NCBI Taxonomy" id="2744239"/>
    <lineage>
        <taxon>Bacteria</taxon>
        <taxon>Pseudomonadati</taxon>
        <taxon>Verrucomicrobiota</taxon>
        <taxon>Methylacidiphilae</taxon>
        <taxon>Methylacidiphilales</taxon>
        <taxon>Methylacidiphilaceae</taxon>
        <taxon>Candidatus Methylacidithermus</taxon>
    </lineage>
</organism>
<dbReference type="Proteomes" id="UP000663859">
    <property type="component" value="Unassembled WGS sequence"/>
</dbReference>
<name>A0A8J2BMR6_9BACT</name>
<evidence type="ECO:0000313" key="1">
    <source>
        <dbReference type="EMBL" id="CAF0697045.1"/>
    </source>
</evidence>
<accession>A0A8J2BMR6</accession>
<reference evidence="1" key="1">
    <citation type="submission" date="2021-02" db="EMBL/GenBank/DDBJ databases">
        <authorList>
            <person name="Cremers G."/>
            <person name="Picone N."/>
        </authorList>
    </citation>
    <scope>NUCLEOTIDE SEQUENCE</scope>
    <source>
        <strain evidence="1">PQ17</strain>
    </source>
</reference>